<dbReference type="AlphaFoldDB" id="A0A4Q0A3U9"/>
<evidence type="ECO:0000256" key="1">
    <source>
        <dbReference type="SAM" id="MobiDB-lite"/>
    </source>
</evidence>
<sequence>MFRSKHPFTGSPEVSPPPSPSRPRSLLERLFPASSSPRPGALQPDKVTPNPSGSPGRGSTLADHLDDKYLYTAFSILQLAHMQTIPEFTGLLSIPFESDSEETIDLAFLRALDSSFTGDNLNDLLPSYSLVDKVELGGLHIAPSDLIDNDGYLDDAPPRGPQPTATILMGALQGPWAIILEKAVTALPEPGTQSPFNKVKEFFRITLDATSESGLAGMDVKHTEYARFALVLAAQMFEKLPGNEKDGAVAENIYDIIELLEQKAGWKDGYDPSSNEAMESINNQTVEEYILEQRFEYIQCLGEYGLIKAQNLLLEY</sequence>
<dbReference type="Proteomes" id="UP000268162">
    <property type="component" value="Unassembled WGS sequence"/>
</dbReference>
<keyword evidence="3" id="KW-1185">Reference proteome</keyword>
<dbReference type="EMBL" id="ML002227">
    <property type="protein sequence ID" value="RKP40082.1"/>
    <property type="molecule type" value="Genomic_DNA"/>
</dbReference>
<reference evidence="3" key="1">
    <citation type="journal article" date="2018" name="Nat. Microbiol.">
        <title>Leveraging single-cell genomics to expand the fungal tree of life.</title>
        <authorList>
            <person name="Ahrendt S.R."/>
            <person name="Quandt C.A."/>
            <person name="Ciobanu D."/>
            <person name="Clum A."/>
            <person name="Salamov A."/>
            <person name="Andreopoulos B."/>
            <person name="Cheng J.F."/>
            <person name="Woyke T."/>
            <person name="Pelin A."/>
            <person name="Henrissat B."/>
            <person name="Reynolds N.K."/>
            <person name="Benny G.L."/>
            <person name="Smith M.E."/>
            <person name="James T.Y."/>
            <person name="Grigoriev I.V."/>
        </authorList>
    </citation>
    <scope>NUCLEOTIDE SEQUENCE [LARGE SCALE GENOMIC DNA]</scope>
    <source>
        <strain evidence="3">RSA 468</strain>
    </source>
</reference>
<evidence type="ECO:0000313" key="3">
    <source>
        <dbReference type="Proteomes" id="UP000268162"/>
    </source>
</evidence>
<feature type="region of interest" description="Disordered" evidence="1">
    <location>
        <begin position="1"/>
        <end position="61"/>
    </location>
</feature>
<protein>
    <submittedName>
        <fullName evidence="2">Uncharacterized protein</fullName>
    </submittedName>
</protein>
<organism evidence="2 3">
    <name type="scientific">Dimargaris cristalligena</name>
    <dbReference type="NCBI Taxonomy" id="215637"/>
    <lineage>
        <taxon>Eukaryota</taxon>
        <taxon>Fungi</taxon>
        <taxon>Fungi incertae sedis</taxon>
        <taxon>Zoopagomycota</taxon>
        <taxon>Kickxellomycotina</taxon>
        <taxon>Dimargaritomycetes</taxon>
        <taxon>Dimargaritales</taxon>
        <taxon>Dimargaritaceae</taxon>
        <taxon>Dimargaris</taxon>
    </lineage>
</organism>
<name>A0A4Q0A3U9_9FUNG</name>
<proteinExistence type="predicted"/>
<gene>
    <name evidence="2" type="ORF">BJ085DRAFT_34226</name>
</gene>
<accession>A0A4Q0A3U9</accession>
<evidence type="ECO:0000313" key="2">
    <source>
        <dbReference type="EMBL" id="RKP40082.1"/>
    </source>
</evidence>